<evidence type="ECO:0000313" key="3">
    <source>
        <dbReference type="Proteomes" id="UP001055153"/>
    </source>
</evidence>
<dbReference type="RefSeq" id="WP_238233455.1">
    <property type="nucleotide sequence ID" value="NZ_BPQQ01000004.1"/>
</dbReference>
<comment type="caution">
    <text evidence="2">The sequence shown here is derived from an EMBL/GenBank/DDBJ whole genome shotgun (WGS) entry which is preliminary data.</text>
</comment>
<name>A0ABQ4S608_9HYPH</name>
<feature type="chain" id="PRO_5046537143" evidence="1">
    <location>
        <begin position="20"/>
        <end position="76"/>
    </location>
</feature>
<evidence type="ECO:0000256" key="1">
    <source>
        <dbReference type="SAM" id="SignalP"/>
    </source>
</evidence>
<dbReference type="Proteomes" id="UP001055153">
    <property type="component" value="Unassembled WGS sequence"/>
</dbReference>
<reference evidence="2" key="1">
    <citation type="journal article" date="2021" name="Front. Microbiol.">
        <title>Comprehensive Comparative Genomics and Phenotyping of Methylobacterium Species.</title>
        <authorList>
            <person name="Alessa O."/>
            <person name="Ogura Y."/>
            <person name="Fujitani Y."/>
            <person name="Takami H."/>
            <person name="Hayashi T."/>
            <person name="Sahin N."/>
            <person name="Tani A."/>
        </authorList>
    </citation>
    <scope>NUCLEOTIDE SEQUENCE</scope>
    <source>
        <strain evidence="2">DSM 17168</strain>
    </source>
</reference>
<accession>A0ABQ4S608</accession>
<gene>
    <name evidence="2" type="ORF">GMJLKIPL_0412</name>
</gene>
<feature type="signal peptide" evidence="1">
    <location>
        <begin position="1"/>
        <end position="19"/>
    </location>
</feature>
<sequence length="76" mass="7816">MRTVPALALLLALAAPAAAETAAAPAMPRPFRHVTLLGTTKPDGAALDARGGTRPDLDRRSRALGRLIATAICRGC</sequence>
<keyword evidence="3" id="KW-1185">Reference proteome</keyword>
<reference evidence="2" key="2">
    <citation type="submission" date="2021-08" db="EMBL/GenBank/DDBJ databases">
        <authorList>
            <person name="Tani A."/>
            <person name="Ola A."/>
            <person name="Ogura Y."/>
            <person name="Katsura K."/>
            <person name="Hayashi T."/>
        </authorList>
    </citation>
    <scope>NUCLEOTIDE SEQUENCE</scope>
    <source>
        <strain evidence="2">DSM 17168</strain>
    </source>
</reference>
<proteinExistence type="predicted"/>
<keyword evidence="1" id="KW-0732">Signal</keyword>
<organism evidence="2 3">
    <name type="scientific">Methylobacterium isbiliense</name>
    <dbReference type="NCBI Taxonomy" id="315478"/>
    <lineage>
        <taxon>Bacteria</taxon>
        <taxon>Pseudomonadati</taxon>
        <taxon>Pseudomonadota</taxon>
        <taxon>Alphaproteobacteria</taxon>
        <taxon>Hyphomicrobiales</taxon>
        <taxon>Methylobacteriaceae</taxon>
        <taxon>Methylobacterium</taxon>
    </lineage>
</organism>
<evidence type="ECO:0000313" key="2">
    <source>
        <dbReference type="EMBL" id="GJD98501.1"/>
    </source>
</evidence>
<dbReference type="EMBL" id="BPQQ01000004">
    <property type="protein sequence ID" value="GJD98501.1"/>
    <property type="molecule type" value="Genomic_DNA"/>
</dbReference>
<protein>
    <submittedName>
        <fullName evidence="2">Uncharacterized protein</fullName>
    </submittedName>
</protein>